<comment type="caution">
    <text evidence="2">The sequence shown here is derived from an EMBL/GenBank/DDBJ whole genome shotgun (WGS) entry which is preliminary data.</text>
</comment>
<keyword evidence="1" id="KW-0472">Membrane</keyword>
<protein>
    <submittedName>
        <fullName evidence="2">Uncharacterized protein</fullName>
    </submittedName>
</protein>
<keyword evidence="1" id="KW-1133">Transmembrane helix</keyword>
<evidence type="ECO:0000313" key="2">
    <source>
        <dbReference type="EMBL" id="PJR04319.1"/>
    </source>
</evidence>
<keyword evidence="1" id="KW-0812">Transmembrane</keyword>
<dbReference type="AlphaFoldDB" id="A0A2M9R625"/>
<feature type="transmembrane region" description="Helical" evidence="1">
    <location>
        <begin position="104"/>
        <end position="123"/>
    </location>
</feature>
<evidence type="ECO:0000313" key="3">
    <source>
        <dbReference type="Proteomes" id="UP000231960"/>
    </source>
</evidence>
<proteinExistence type="predicted"/>
<organism evidence="2 3">
    <name type="scientific">Avrilella dinanensis</name>
    <dbReference type="NCBI Taxonomy" id="2008672"/>
    <lineage>
        <taxon>Bacteria</taxon>
        <taxon>Pseudomonadati</taxon>
        <taxon>Bacteroidota</taxon>
        <taxon>Flavobacteriia</taxon>
        <taxon>Flavobacteriales</taxon>
        <taxon>Flavobacteriaceae</taxon>
        <taxon>Avrilella</taxon>
    </lineage>
</organism>
<name>A0A2M9R625_9FLAO</name>
<sequence>MFKFLFYKLYRMAVNQQDTVPPNFGFVALATMFEILHFAILFGFIDEFFGYKFSFVSSLEKYVGIIYLILGLVLNYLIFIKTKWIYRINEYYQKQNRILWKDNLLFFLYIILLAGFFVFLTWYHQNYNV</sequence>
<reference evidence="2 3" key="1">
    <citation type="submission" date="2017-06" db="EMBL/GenBank/DDBJ databases">
        <title>Description of Avrilella dinanensis gen. nov. sp. nov.</title>
        <authorList>
            <person name="Leyer C."/>
            <person name="Sassi M."/>
            <person name="Minet J."/>
            <person name="Kayal S."/>
            <person name="Cattoir V."/>
        </authorList>
    </citation>
    <scope>NUCLEOTIDE SEQUENCE [LARGE SCALE GENOMIC DNA]</scope>
    <source>
        <strain evidence="2 3">UR159</strain>
    </source>
</reference>
<feature type="transmembrane region" description="Helical" evidence="1">
    <location>
        <begin position="65"/>
        <end position="84"/>
    </location>
</feature>
<accession>A0A2M9R625</accession>
<gene>
    <name evidence="2" type="ORF">CDL10_07065</name>
</gene>
<evidence type="ECO:0000256" key="1">
    <source>
        <dbReference type="SAM" id="Phobius"/>
    </source>
</evidence>
<dbReference type="EMBL" id="NIPO01000001">
    <property type="protein sequence ID" value="PJR04319.1"/>
    <property type="molecule type" value="Genomic_DNA"/>
</dbReference>
<keyword evidence="3" id="KW-1185">Reference proteome</keyword>
<dbReference type="Proteomes" id="UP000231960">
    <property type="component" value="Unassembled WGS sequence"/>
</dbReference>
<feature type="transmembrane region" description="Helical" evidence="1">
    <location>
        <begin position="20"/>
        <end position="45"/>
    </location>
</feature>